<proteinExistence type="predicted"/>
<feature type="transmembrane region" description="Helical" evidence="1">
    <location>
        <begin position="12"/>
        <end position="35"/>
    </location>
</feature>
<evidence type="ECO:0008006" key="4">
    <source>
        <dbReference type="Google" id="ProtNLM"/>
    </source>
</evidence>
<reference evidence="2 3" key="1">
    <citation type="submission" date="2016-07" db="EMBL/GenBank/DDBJ databases">
        <title>Pervasive Adenine N6-methylation of Active Genes in Fungi.</title>
        <authorList>
            <consortium name="DOE Joint Genome Institute"/>
            <person name="Mondo S.J."/>
            <person name="Dannebaum R.O."/>
            <person name="Kuo R.C."/>
            <person name="Labutti K."/>
            <person name="Haridas S."/>
            <person name="Kuo A."/>
            <person name="Salamov A."/>
            <person name="Ahrendt S.R."/>
            <person name="Lipzen A."/>
            <person name="Sullivan W."/>
            <person name="Andreopoulos W.B."/>
            <person name="Clum A."/>
            <person name="Lindquist E."/>
            <person name="Daum C."/>
            <person name="Ramamoorthy G.K."/>
            <person name="Gryganskyi A."/>
            <person name="Culley D."/>
            <person name="Magnuson J.K."/>
            <person name="James T.Y."/>
            <person name="O'Malley M.A."/>
            <person name="Stajich J.E."/>
            <person name="Spatafora J.W."/>
            <person name="Visel A."/>
            <person name="Grigoriev I.V."/>
        </authorList>
    </citation>
    <scope>NUCLEOTIDE SEQUENCE [LARGE SCALE GENOMIC DNA]</scope>
    <source>
        <strain evidence="2 3">CBS 931.73</strain>
    </source>
</reference>
<sequence length="181" mass="20884">MSRRYLRNCCFVVDLKMGSILIALFGAFCWLFYVVTAFGKSGYYGGYNWIDSFTFGLYGIAMTICVVGAYGAWKTDIMLVRLFAMFSWIDLIFNVIFWIPGVVRFFVDRLYRWCFSDNCIENYLSIVIVVGMALLKIYFAWVVWSYYRSLSPGNGYTSLEQEDPDVHLDIDPVEGLHAEAT</sequence>
<evidence type="ECO:0000313" key="3">
    <source>
        <dbReference type="Proteomes" id="UP000193498"/>
    </source>
</evidence>
<name>A0A1Y1YU15_9FUNG</name>
<keyword evidence="1" id="KW-1133">Transmembrane helix</keyword>
<evidence type="ECO:0000256" key="1">
    <source>
        <dbReference type="SAM" id="Phobius"/>
    </source>
</evidence>
<dbReference type="InParanoid" id="A0A1Y1YU15"/>
<evidence type="ECO:0000313" key="2">
    <source>
        <dbReference type="EMBL" id="ORY01459.1"/>
    </source>
</evidence>
<protein>
    <recommendedName>
        <fullName evidence="4">MARVEL domain-containing protein</fullName>
    </recommendedName>
</protein>
<feature type="transmembrane region" description="Helical" evidence="1">
    <location>
        <begin position="80"/>
        <end position="103"/>
    </location>
</feature>
<gene>
    <name evidence="2" type="ORF">K493DRAFT_93191</name>
</gene>
<dbReference type="AlphaFoldDB" id="A0A1Y1YU15"/>
<keyword evidence="3" id="KW-1185">Reference proteome</keyword>
<accession>A0A1Y1YU15</accession>
<organism evidence="2 3">
    <name type="scientific">Basidiobolus meristosporus CBS 931.73</name>
    <dbReference type="NCBI Taxonomy" id="1314790"/>
    <lineage>
        <taxon>Eukaryota</taxon>
        <taxon>Fungi</taxon>
        <taxon>Fungi incertae sedis</taxon>
        <taxon>Zoopagomycota</taxon>
        <taxon>Entomophthoromycotina</taxon>
        <taxon>Basidiobolomycetes</taxon>
        <taxon>Basidiobolales</taxon>
        <taxon>Basidiobolaceae</taxon>
        <taxon>Basidiobolus</taxon>
    </lineage>
</organism>
<feature type="transmembrane region" description="Helical" evidence="1">
    <location>
        <begin position="123"/>
        <end position="144"/>
    </location>
</feature>
<dbReference type="OrthoDB" id="2355659at2759"/>
<comment type="caution">
    <text evidence="2">The sequence shown here is derived from an EMBL/GenBank/DDBJ whole genome shotgun (WGS) entry which is preliminary data.</text>
</comment>
<dbReference type="Proteomes" id="UP000193498">
    <property type="component" value="Unassembled WGS sequence"/>
</dbReference>
<keyword evidence="1" id="KW-0472">Membrane</keyword>
<feature type="non-terminal residue" evidence="2">
    <location>
        <position position="1"/>
    </location>
</feature>
<dbReference type="EMBL" id="MCFE01000069">
    <property type="protein sequence ID" value="ORY01459.1"/>
    <property type="molecule type" value="Genomic_DNA"/>
</dbReference>
<keyword evidence="1" id="KW-0812">Transmembrane</keyword>
<feature type="transmembrane region" description="Helical" evidence="1">
    <location>
        <begin position="55"/>
        <end position="73"/>
    </location>
</feature>